<dbReference type="AlphaFoldDB" id="A0AAD3CSZ1"/>
<name>A0AAD3CSZ1_9STRA</name>
<evidence type="ECO:0000313" key="2">
    <source>
        <dbReference type="EMBL" id="GFH50099.1"/>
    </source>
</evidence>
<evidence type="ECO:0000313" key="3">
    <source>
        <dbReference type="Proteomes" id="UP001054902"/>
    </source>
</evidence>
<organism evidence="2 3">
    <name type="scientific">Chaetoceros tenuissimus</name>
    <dbReference type="NCBI Taxonomy" id="426638"/>
    <lineage>
        <taxon>Eukaryota</taxon>
        <taxon>Sar</taxon>
        <taxon>Stramenopiles</taxon>
        <taxon>Ochrophyta</taxon>
        <taxon>Bacillariophyta</taxon>
        <taxon>Coscinodiscophyceae</taxon>
        <taxon>Chaetocerotophycidae</taxon>
        <taxon>Chaetocerotales</taxon>
        <taxon>Chaetocerotaceae</taxon>
        <taxon>Chaetoceros</taxon>
    </lineage>
</organism>
<evidence type="ECO:0000256" key="1">
    <source>
        <dbReference type="SAM" id="SignalP"/>
    </source>
</evidence>
<accession>A0AAD3CSZ1</accession>
<sequence>MKKICVALILCSVDSAVLGYVPLYSNSIKCGRRKQKSHAKKMSNTVTPKDGYPLSFALQKSYRQDTDEMNPQSDELLQQQETMNGMKKTETLRFGGSMNYTSSTLPLHKESLFEYFTDATNQAILLTGGKEDSTVQHISLNQTHFEKKEISLLIEKWKENAQLVNAKPPNPIQDFMIQVIPSGINLLTVTICPETIVGTKFTMYQEGNTLCDYEVVLIEDDPKAVGPKPLVWLFNKIVYGGNPDTMEMNNGIERNRNEKALLKATAEKVINDEKGQSLSSPAFTIRGESEMMLEFEFPKLLLRFFPLSKNKSEEISSLAISKALELNLQPAIDQFCQGYLKYIE</sequence>
<gene>
    <name evidence="2" type="ORF">CTEN210_06575</name>
</gene>
<keyword evidence="1" id="KW-0732">Signal</keyword>
<dbReference type="EMBL" id="BLLK01000038">
    <property type="protein sequence ID" value="GFH50099.1"/>
    <property type="molecule type" value="Genomic_DNA"/>
</dbReference>
<keyword evidence="3" id="KW-1185">Reference proteome</keyword>
<protein>
    <submittedName>
        <fullName evidence="2">Uncharacterized protein</fullName>
    </submittedName>
</protein>
<feature type="signal peptide" evidence="1">
    <location>
        <begin position="1"/>
        <end position="19"/>
    </location>
</feature>
<feature type="chain" id="PRO_5042144371" evidence="1">
    <location>
        <begin position="20"/>
        <end position="344"/>
    </location>
</feature>
<proteinExistence type="predicted"/>
<reference evidence="2 3" key="1">
    <citation type="journal article" date="2021" name="Sci. Rep.">
        <title>The genome of the diatom Chaetoceros tenuissimus carries an ancient integrated fragment of an extant virus.</title>
        <authorList>
            <person name="Hongo Y."/>
            <person name="Kimura K."/>
            <person name="Takaki Y."/>
            <person name="Yoshida Y."/>
            <person name="Baba S."/>
            <person name="Kobayashi G."/>
            <person name="Nagasaki K."/>
            <person name="Hano T."/>
            <person name="Tomaru Y."/>
        </authorList>
    </citation>
    <scope>NUCLEOTIDE SEQUENCE [LARGE SCALE GENOMIC DNA]</scope>
    <source>
        <strain evidence="2 3">NIES-3715</strain>
    </source>
</reference>
<dbReference type="Proteomes" id="UP001054902">
    <property type="component" value="Unassembled WGS sequence"/>
</dbReference>
<comment type="caution">
    <text evidence="2">The sequence shown here is derived from an EMBL/GenBank/DDBJ whole genome shotgun (WGS) entry which is preliminary data.</text>
</comment>